<dbReference type="InterPro" id="IPR036013">
    <property type="entry name" value="Band_7/SPFH_dom_sf"/>
</dbReference>
<evidence type="ECO:0000256" key="3">
    <source>
        <dbReference type="SAM" id="Phobius"/>
    </source>
</evidence>
<keyword evidence="3" id="KW-0812">Transmembrane</keyword>
<keyword evidence="3" id="KW-0472">Membrane</keyword>
<dbReference type="InterPro" id="IPR001972">
    <property type="entry name" value="Stomatin_HflK_fam"/>
</dbReference>
<evidence type="ECO:0000313" key="6">
    <source>
        <dbReference type="Proteomes" id="UP000226712"/>
    </source>
</evidence>
<gene>
    <name evidence="5" type="ORF">CL944_03085</name>
</gene>
<keyword evidence="3" id="KW-1133">Transmembrane helix</keyword>
<accession>A0A2D6LQH8</accession>
<dbReference type="AlphaFoldDB" id="A0A2D6LQH8"/>
<feature type="transmembrane region" description="Helical" evidence="3">
    <location>
        <begin position="12"/>
        <end position="35"/>
    </location>
</feature>
<comment type="caution">
    <text evidence="5">The sequence shown here is derived from an EMBL/GenBank/DDBJ whole genome shotgun (WGS) entry which is preliminary data.</text>
</comment>
<dbReference type="GO" id="GO:0098552">
    <property type="term" value="C:side of membrane"/>
    <property type="evidence" value="ECO:0007669"/>
    <property type="project" value="UniProtKB-ARBA"/>
</dbReference>
<dbReference type="Gene3D" id="3.30.479.30">
    <property type="entry name" value="Band 7 domain"/>
    <property type="match status" value="1"/>
</dbReference>
<dbReference type="Proteomes" id="UP000226712">
    <property type="component" value="Unassembled WGS sequence"/>
</dbReference>
<sequence>MALDVLGTIGFILFSGFWLVVLLVGFVVLFVRIIIQYERGVKFTLGKYAGIMNPGVNFLIPIIQGYRKVDIRIKTIDVPKQEVMTKDNVPVNINAVIYFKVKDPAKAVLDIQDYIFATAQLAQTALRDIVGASTLDTVLTKREEIGSQIKKLVDVETDAWGIDITNIKMQDVELPQDMKRVMAKQAEAEREKRAVIIKAEGEVVASNNLAKAAKTLSASAGAMHLRTLNTLNDLSSDQSNTVVFAVPLEVLRAFEKMGGKKK</sequence>
<dbReference type="GO" id="GO:0005886">
    <property type="term" value="C:plasma membrane"/>
    <property type="evidence" value="ECO:0007669"/>
    <property type="project" value="InterPro"/>
</dbReference>
<feature type="domain" description="Band 7" evidence="4">
    <location>
        <begin position="29"/>
        <end position="186"/>
    </location>
</feature>
<evidence type="ECO:0000256" key="2">
    <source>
        <dbReference type="ARBA" id="ARBA00008164"/>
    </source>
</evidence>
<dbReference type="EMBL" id="NZBD01000016">
    <property type="protein sequence ID" value="MAG18431.1"/>
    <property type="molecule type" value="Genomic_DNA"/>
</dbReference>
<dbReference type="Gene3D" id="6.10.250.2090">
    <property type="match status" value="1"/>
</dbReference>
<dbReference type="InterPro" id="IPR043202">
    <property type="entry name" value="Band-7_stomatin-like"/>
</dbReference>
<evidence type="ECO:0000259" key="4">
    <source>
        <dbReference type="SMART" id="SM00244"/>
    </source>
</evidence>
<name>A0A2D6LQH8_9ARCH</name>
<dbReference type="Pfam" id="PF01145">
    <property type="entry name" value="Band_7"/>
    <property type="match status" value="1"/>
</dbReference>
<evidence type="ECO:0000256" key="1">
    <source>
        <dbReference type="ARBA" id="ARBA00004167"/>
    </source>
</evidence>
<dbReference type="FunFam" id="3.30.479.30:FF:000004">
    <property type="entry name" value="Putative membrane protease family, stomatin"/>
    <property type="match status" value="1"/>
</dbReference>
<reference evidence="6" key="1">
    <citation type="submission" date="2017-09" db="EMBL/GenBank/DDBJ databases">
        <title>The Reconstruction of 2,631 Draft Metagenome-Assembled Genomes from the Global Oceans.</title>
        <authorList>
            <person name="Tully B.J."/>
            <person name="Graham E.D."/>
            <person name="Heidelberg J.F."/>
        </authorList>
    </citation>
    <scope>NUCLEOTIDE SEQUENCE [LARGE SCALE GENOMIC DNA]</scope>
</reference>
<comment type="similarity">
    <text evidence="2">Belongs to the band 7/mec-2 family.</text>
</comment>
<organism evidence="5 6">
    <name type="scientific">Candidatus Iainarchaeum sp</name>
    <dbReference type="NCBI Taxonomy" id="3101447"/>
    <lineage>
        <taxon>Archaea</taxon>
        <taxon>Candidatus Iainarchaeota</taxon>
        <taxon>Candidatus Iainarchaeia</taxon>
        <taxon>Candidatus Iainarchaeales</taxon>
        <taxon>Candidatus Iainarchaeaceae</taxon>
        <taxon>Candidatus Iainarchaeum</taxon>
    </lineage>
</organism>
<dbReference type="SMART" id="SM00244">
    <property type="entry name" value="PHB"/>
    <property type="match status" value="1"/>
</dbReference>
<dbReference type="PANTHER" id="PTHR10264">
    <property type="entry name" value="BAND 7 PROTEIN-RELATED"/>
    <property type="match status" value="1"/>
</dbReference>
<comment type="subcellular location">
    <subcellularLocation>
        <location evidence="1">Membrane</location>
        <topology evidence="1">Single-pass membrane protein</topology>
    </subcellularLocation>
</comment>
<evidence type="ECO:0000313" key="5">
    <source>
        <dbReference type="EMBL" id="MAG18431.1"/>
    </source>
</evidence>
<dbReference type="SUPFAM" id="SSF117892">
    <property type="entry name" value="Band 7/SPFH domain"/>
    <property type="match status" value="1"/>
</dbReference>
<proteinExistence type="inferred from homology"/>
<dbReference type="PRINTS" id="PR00721">
    <property type="entry name" value="STOMATIN"/>
</dbReference>
<protein>
    <recommendedName>
        <fullName evidence="4">Band 7 domain-containing protein</fullName>
    </recommendedName>
</protein>
<dbReference type="PANTHER" id="PTHR10264:SF19">
    <property type="entry name" value="AT06885P-RELATED"/>
    <property type="match status" value="1"/>
</dbReference>
<dbReference type="InterPro" id="IPR001107">
    <property type="entry name" value="Band_7"/>
</dbReference>
<dbReference type="CDD" id="cd08826">
    <property type="entry name" value="SPFH_eoslipins_u1"/>
    <property type="match status" value="1"/>
</dbReference>